<proteinExistence type="predicted"/>
<dbReference type="EMBL" id="JAQGDS010000004">
    <property type="protein sequence ID" value="KAJ6260837.1"/>
    <property type="molecule type" value="Genomic_DNA"/>
</dbReference>
<keyword evidence="3" id="KW-1185">Reference proteome</keyword>
<comment type="caution">
    <text evidence="2">The sequence shown here is derived from an EMBL/GenBank/DDBJ whole genome shotgun (WGS) entry which is preliminary data.</text>
</comment>
<protein>
    <submittedName>
        <fullName evidence="2">Uncharacterized protein</fullName>
    </submittedName>
</protein>
<gene>
    <name evidence="2" type="ORF">Dda_3498</name>
</gene>
<feature type="region of interest" description="Disordered" evidence="1">
    <location>
        <begin position="1"/>
        <end position="51"/>
    </location>
</feature>
<evidence type="ECO:0000256" key="1">
    <source>
        <dbReference type="SAM" id="MobiDB-lite"/>
    </source>
</evidence>
<name>A0AAD6IYW4_DREDA</name>
<dbReference type="Proteomes" id="UP001221413">
    <property type="component" value="Unassembled WGS sequence"/>
</dbReference>
<feature type="compositionally biased region" description="Basic and acidic residues" evidence="1">
    <location>
        <begin position="33"/>
        <end position="46"/>
    </location>
</feature>
<sequence>MAQLEDAEGLRVEGIGEDGERWGGAGVGGRGGGRTEDDGDEGRGVEEIEDVEEGELILTESRRGGYLGDKDEMDVWEQSRSRPPFGQTGLIDWDWPR</sequence>
<feature type="compositionally biased region" description="Gly residues" evidence="1">
    <location>
        <begin position="22"/>
        <end position="32"/>
    </location>
</feature>
<organism evidence="2 3">
    <name type="scientific">Drechslerella dactyloides</name>
    <name type="common">Nematode-trapping fungus</name>
    <name type="synonym">Arthrobotrys dactyloides</name>
    <dbReference type="NCBI Taxonomy" id="74499"/>
    <lineage>
        <taxon>Eukaryota</taxon>
        <taxon>Fungi</taxon>
        <taxon>Dikarya</taxon>
        <taxon>Ascomycota</taxon>
        <taxon>Pezizomycotina</taxon>
        <taxon>Orbiliomycetes</taxon>
        <taxon>Orbiliales</taxon>
        <taxon>Orbiliaceae</taxon>
        <taxon>Drechslerella</taxon>
    </lineage>
</organism>
<accession>A0AAD6IYW4</accession>
<evidence type="ECO:0000313" key="2">
    <source>
        <dbReference type="EMBL" id="KAJ6260837.1"/>
    </source>
</evidence>
<reference evidence="2" key="1">
    <citation type="submission" date="2023-01" db="EMBL/GenBank/DDBJ databases">
        <title>The chitinases involved in constricting ring structure development in the nematode-trapping fungus Drechslerella dactyloides.</title>
        <authorList>
            <person name="Wang R."/>
            <person name="Zhang L."/>
            <person name="Tang P."/>
            <person name="Li S."/>
            <person name="Liang L."/>
        </authorList>
    </citation>
    <scope>NUCLEOTIDE SEQUENCE</scope>
    <source>
        <strain evidence="2">YMF1.00031</strain>
    </source>
</reference>
<evidence type="ECO:0000313" key="3">
    <source>
        <dbReference type="Proteomes" id="UP001221413"/>
    </source>
</evidence>
<dbReference type="AlphaFoldDB" id="A0AAD6IYW4"/>